<evidence type="ECO:0000256" key="7">
    <source>
        <dbReference type="SAM" id="MobiDB-lite"/>
    </source>
</evidence>
<keyword evidence="4" id="KW-0833">Ubl conjugation pathway</keyword>
<keyword evidence="6" id="KW-0788">Thiol protease</keyword>
<evidence type="ECO:0000259" key="9">
    <source>
        <dbReference type="Pfam" id="PF12359"/>
    </source>
</evidence>
<dbReference type="Pfam" id="PF12359">
    <property type="entry name" value="DUF3645"/>
    <property type="match status" value="1"/>
</dbReference>
<dbReference type="PANTHER" id="PTHR13367:SF34">
    <property type="match status" value="1"/>
</dbReference>
<dbReference type="Pfam" id="PF12340">
    <property type="entry name" value="DUF3638"/>
    <property type="match status" value="1"/>
</dbReference>
<dbReference type="Pfam" id="PF20255">
    <property type="entry name" value="DUF6606"/>
    <property type="match status" value="1"/>
</dbReference>
<protein>
    <recommendedName>
        <fullName evidence="2">ubiquitinyl hydrolase 1</fullName>
        <ecNumber evidence="2">3.4.19.12</ecNumber>
    </recommendedName>
</protein>
<gene>
    <name evidence="11" type="ORF">DOTSEDRAFT_37894</name>
</gene>
<dbReference type="InterPro" id="IPR022105">
    <property type="entry name" value="DUF3645"/>
</dbReference>
<dbReference type="HOGENOM" id="CLU_000211_1_0_1"/>
<feature type="region of interest" description="Disordered" evidence="7">
    <location>
        <begin position="69"/>
        <end position="92"/>
    </location>
</feature>
<dbReference type="InterPro" id="IPR022099">
    <property type="entry name" value="DUF3638"/>
</dbReference>
<dbReference type="Proteomes" id="UP000016933">
    <property type="component" value="Unassembled WGS sequence"/>
</dbReference>
<proteinExistence type="predicted"/>
<evidence type="ECO:0000256" key="5">
    <source>
        <dbReference type="ARBA" id="ARBA00022801"/>
    </source>
</evidence>
<comment type="catalytic activity">
    <reaction evidence="1">
        <text>Thiol-dependent hydrolysis of ester, thioester, amide, peptide and isopeptide bonds formed by the C-terminal Gly of ubiquitin (a 76-residue protein attached to proteins as an intracellular targeting signal).</text>
        <dbReference type="EC" id="3.4.19.12"/>
    </reaction>
</comment>
<organism evidence="11 12">
    <name type="scientific">Dothistroma septosporum (strain NZE10 / CBS 128990)</name>
    <name type="common">Red band needle blight fungus</name>
    <name type="synonym">Mycosphaerella pini</name>
    <dbReference type="NCBI Taxonomy" id="675120"/>
    <lineage>
        <taxon>Eukaryota</taxon>
        <taxon>Fungi</taxon>
        <taxon>Dikarya</taxon>
        <taxon>Ascomycota</taxon>
        <taxon>Pezizomycotina</taxon>
        <taxon>Dothideomycetes</taxon>
        <taxon>Dothideomycetidae</taxon>
        <taxon>Mycosphaerellales</taxon>
        <taxon>Mycosphaerellaceae</taxon>
        <taxon>Dothistroma</taxon>
    </lineage>
</organism>
<name>N1PCA0_DOTSN</name>
<evidence type="ECO:0000256" key="3">
    <source>
        <dbReference type="ARBA" id="ARBA00022670"/>
    </source>
</evidence>
<evidence type="ECO:0000313" key="12">
    <source>
        <dbReference type="Proteomes" id="UP000016933"/>
    </source>
</evidence>
<evidence type="ECO:0000256" key="1">
    <source>
        <dbReference type="ARBA" id="ARBA00000707"/>
    </source>
</evidence>
<accession>N1PCA0</accession>
<feature type="domain" description="DUF3645" evidence="9">
    <location>
        <begin position="1685"/>
        <end position="1717"/>
    </location>
</feature>
<evidence type="ECO:0000256" key="6">
    <source>
        <dbReference type="ARBA" id="ARBA00022807"/>
    </source>
</evidence>
<evidence type="ECO:0000259" key="8">
    <source>
        <dbReference type="Pfam" id="PF12340"/>
    </source>
</evidence>
<dbReference type="InterPro" id="IPR046541">
    <property type="entry name" value="DUF6606"/>
</dbReference>
<dbReference type="EC" id="3.4.19.12" evidence="2"/>
<dbReference type="InterPro" id="IPR051346">
    <property type="entry name" value="OTU_Deubiquitinase"/>
</dbReference>
<evidence type="ECO:0000256" key="2">
    <source>
        <dbReference type="ARBA" id="ARBA00012759"/>
    </source>
</evidence>
<reference evidence="12" key="1">
    <citation type="journal article" date="2012" name="PLoS Genet.">
        <title>The genomes of the fungal plant pathogens Cladosporium fulvum and Dothistroma septosporum reveal adaptation to different hosts and lifestyles but also signatures of common ancestry.</title>
        <authorList>
            <person name="de Wit P.J.G.M."/>
            <person name="van der Burgt A."/>
            <person name="Oekmen B."/>
            <person name="Stergiopoulos I."/>
            <person name="Abd-Elsalam K.A."/>
            <person name="Aerts A.L."/>
            <person name="Bahkali A.H."/>
            <person name="Beenen H.G."/>
            <person name="Chettri P."/>
            <person name="Cox M.P."/>
            <person name="Datema E."/>
            <person name="de Vries R.P."/>
            <person name="Dhillon B."/>
            <person name="Ganley A.R."/>
            <person name="Griffiths S.A."/>
            <person name="Guo Y."/>
            <person name="Hamelin R.C."/>
            <person name="Henrissat B."/>
            <person name="Kabir M.S."/>
            <person name="Jashni M.K."/>
            <person name="Kema G."/>
            <person name="Klaubauf S."/>
            <person name="Lapidus A."/>
            <person name="Levasseur A."/>
            <person name="Lindquist E."/>
            <person name="Mehrabi R."/>
            <person name="Ohm R.A."/>
            <person name="Owen T.J."/>
            <person name="Salamov A."/>
            <person name="Schwelm A."/>
            <person name="Schijlen E."/>
            <person name="Sun H."/>
            <person name="van den Burg H.A."/>
            <person name="van Ham R.C.H.J."/>
            <person name="Zhang S."/>
            <person name="Goodwin S.B."/>
            <person name="Grigoriev I.V."/>
            <person name="Collemare J."/>
            <person name="Bradshaw R.E."/>
        </authorList>
    </citation>
    <scope>NUCLEOTIDE SEQUENCE [LARGE SCALE GENOMIC DNA]</scope>
    <source>
        <strain evidence="12">NZE10 / CBS 128990</strain>
    </source>
</reference>
<dbReference type="EMBL" id="KB446544">
    <property type="protein sequence ID" value="EME39837.1"/>
    <property type="molecule type" value="Genomic_DNA"/>
</dbReference>
<feature type="region of interest" description="Disordered" evidence="7">
    <location>
        <begin position="1152"/>
        <end position="1173"/>
    </location>
</feature>
<dbReference type="eggNOG" id="ENOG502QUFK">
    <property type="taxonomic scope" value="Eukaryota"/>
</dbReference>
<feature type="domain" description="DUF3638" evidence="8">
    <location>
        <begin position="1355"/>
        <end position="1564"/>
    </location>
</feature>
<evidence type="ECO:0000256" key="4">
    <source>
        <dbReference type="ARBA" id="ARBA00022786"/>
    </source>
</evidence>
<sequence>MEQNAGVLVRVQSNEAVFEPFELSPTNEAVMTTKGRLVRGFPASATAIPTHTLNDAGFRATITQTLAQMSRQPAPGIQPQARKSGQDLNEDRDTTHPNMVCAFLVGFLKANGKSTKAAAITKHTREEVLWSNACYPWQRLAMWLLIRVALQLHFNQIPGGDELYKHFMLFFLSFVSEQVCDKIYVMNAKIVRRLQKLSRATATVVLPSLHGHLEDILQLSANRLSARWKKAQEDDTRKIDLAPLASLDFVRGSLVYLPELDKYLQSLQTRSTAYRGSGFAPNSMLIYDDYAVANLQGIEHWVATNLDSWISINDSDTSTPAMLHNLIVAYRDVADECYSQNPEAVSVMLLTTLELWVACDKAVCAVVPLLAKYKPDIPRDVLQGFLLPQKAQMDRLRLVELYLEGRDSAPRRSSLLWSTRETEALAVQFFDQSRKHQDLGQAIVAKAHIDKAQKLEELKLLKAQYNVLKQKREIEDMEISVYEDLLPMSENRTIEAKVIVFKLDVPVAFARWRDTRAYILERVLKGKWPRASPRASYNLSSNRQLSRHFRASEARRIGLLSEDKPHIVTYRSEEPVSAATPDTLCRPTGLTYKYYGSNSDCFIAALEYTDDVPKDSSSLTYLARARNIAYRWMVSLREKAHRAIDHSQRSTFVAKSVEVALICISVFDVDDAYLAHVLASPEAVSVLVQCSITIRDGSRAIENSPGSLNALLQHRSKRLLHRRAFGSSDLLVRAQRGGKAYETVPSRLMDGAFPMHFLDDFVHWYDNKADTVEFRPKIAPWNSSLPESWTLSKPKAGGQWQLSRARSHLLSRQGQTSRHIAHILEPLANDDHIHLTTDQNGHSLAAEIPTLGLGFSLHQGSSDLQSKEHRGMQVDSKQDLGTLIGLKNKLILKHRYDGRRLVLIPESTFSYNKKEHHMNVSANKNGIVKEIIAQARQSDVFYPDSELSFPKLNHTDEFLHQRDAVKSSTFRVAGFGAEMFIATYDVRYHGADRSSGTTLAHNVYSIASLLSGNVPCLRIRPSATEHLWSLLSQEEAIFGATQAVEIAMLRYDANHLEDWRVISVKCFPSLYQLLTKRDRTPVLKYDLMMWLCTLACSERADLGLIQILALFYVSDSFTAMVPPTPDVFFPKSSRQDSRQVLQNGVSSHIRKLADSPEHSLAPKPNEKRSQYLNPQADDYIKVTDAMDAVQHWLCRIESQANTLRVQVAPSSSMPLAYPTVTARQASHVSVNDLFAGDLPTLLLSRPELKIDDTTSNIRCSSFPLESTRLLALISDLEKSAGSSKFERSYIADLQDSQKSLLTRDDSKIPVVNLIESDLSDHHTRCEKLVRELYGLLVENVAVTADLVNELRNPGHTNWDAMDYPESLLVEVESGVMIREVQEGIAAMMWQLLSNENSVMQLNMGEGKSSLIVPIVAAAMANGKTLTRVIVAKPQSKQMAEMLVSKLGSLVNWRIFYMPFSRSLKLGVGGAETVAQICQHILSFKLMAPECYISGNESVGRSLIKTQDFFDRAARDIVDESDENFSVYFELIYTMGSQRSVDMSPDRWLLVQDIFTRLRALAPSVAQDLPDSLEISPCVPGSFPRIRILKADAGPRLVLDVAQDICDSGIAGLPAHRQSQKTREDVFTYITQYDLDANQVAAVENSSIWTDTTKDTLLLLRGLLAGGVFAFVFGKRWRVNYGTATRTPPTKLAVPYRAKDNPSPRSEFSHPDVVIMLTSLCHYYIGLNNEDLFIALRHLMKSDQAEIEYQAWVEDANDLPIEFKQFLGINFKDEEQCTSVLFPALRRGKSVVDYFLAHLVFPKEMKEFPHKLSALGWDVGKSKAFPTTGFSGTCDSKALLPLSVNHLDLPSQKHTNALVLEHLLQPENSVELMPRGSKTQVTDAKRLLRVVLSLKPEVQVILDVGARVLELNNIQVAKKWLEMHQDRQKEAVVFVDKNDKLQVVDRSGRIEPWKTSSYISRPDTCLVFLDEAHTRSIDVKLLAEYRAAVTLGANLTKDRLVQACIRMRKLGKGQTVVFCVSEEIQSKILTCTGKAKGVDIGLSDVLHWAIMETWAKSSRSMPLWTVQGQRFINQEKTWQGMSHNGTTTLTKAGAEKLQELEAASIDDRYRPRPDITSNMLSELASSQDPDLQRIEEQERELSPEIEQERHVQRPEAAQPEQHALHIDVIQFVQTGVYTSTSKAYMPAFEAVMDTTAASGSSFDVCTLASGSKLLITADCARTVKKAGTSFVSDQYQRHVQWVLTSQARGSNAVNHIMIISPFEAQGLQVHLYITSFEDYVEICKFLGLSTEAAKDGWQLAADGFIVEDGSGRRGGTSGLGRSPVQFLKVFMTKVRRNGEGISKTHMGKLLEGSLFQRSDFVNVEEEA</sequence>
<keyword evidence="3" id="KW-0645">Protease</keyword>
<keyword evidence="12" id="KW-1185">Reference proteome</keyword>
<dbReference type="STRING" id="675120.N1PCA0"/>
<evidence type="ECO:0000313" key="11">
    <source>
        <dbReference type="EMBL" id="EME39837.1"/>
    </source>
</evidence>
<dbReference type="OrthoDB" id="3182339at2759"/>
<reference evidence="11 12" key="2">
    <citation type="journal article" date="2012" name="PLoS Pathog.">
        <title>Diverse lifestyles and strategies of plant pathogenesis encoded in the genomes of eighteen Dothideomycetes fungi.</title>
        <authorList>
            <person name="Ohm R.A."/>
            <person name="Feau N."/>
            <person name="Henrissat B."/>
            <person name="Schoch C.L."/>
            <person name="Horwitz B.A."/>
            <person name="Barry K.W."/>
            <person name="Condon B.J."/>
            <person name="Copeland A.C."/>
            <person name="Dhillon B."/>
            <person name="Glaser F."/>
            <person name="Hesse C.N."/>
            <person name="Kosti I."/>
            <person name="LaButti K."/>
            <person name="Lindquist E.A."/>
            <person name="Lucas S."/>
            <person name="Salamov A.A."/>
            <person name="Bradshaw R.E."/>
            <person name="Ciuffetti L."/>
            <person name="Hamelin R.C."/>
            <person name="Kema G.H.J."/>
            <person name="Lawrence C."/>
            <person name="Scott J.A."/>
            <person name="Spatafora J.W."/>
            <person name="Turgeon B.G."/>
            <person name="de Wit P.J.G.M."/>
            <person name="Zhong S."/>
            <person name="Goodwin S.B."/>
            <person name="Grigoriev I.V."/>
        </authorList>
    </citation>
    <scope>NUCLEOTIDE SEQUENCE [LARGE SCALE GENOMIC DNA]</scope>
    <source>
        <strain evidence="12">NZE10 / CBS 128990</strain>
    </source>
</reference>
<feature type="domain" description="DUF6606" evidence="10">
    <location>
        <begin position="2"/>
        <end position="174"/>
    </location>
</feature>
<evidence type="ECO:0000259" key="10">
    <source>
        <dbReference type="Pfam" id="PF20255"/>
    </source>
</evidence>
<dbReference type="GO" id="GO:0006508">
    <property type="term" value="P:proteolysis"/>
    <property type="evidence" value="ECO:0007669"/>
    <property type="project" value="UniProtKB-KW"/>
</dbReference>
<keyword evidence="5" id="KW-0378">Hydrolase</keyword>
<dbReference type="PANTHER" id="PTHR13367">
    <property type="entry name" value="UBIQUITIN THIOESTERASE"/>
    <property type="match status" value="1"/>
</dbReference>
<dbReference type="OMA" id="RRIYHMP"/>
<dbReference type="GO" id="GO:0004843">
    <property type="term" value="F:cysteine-type deubiquitinase activity"/>
    <property type="evidence" value="ECO:0007669"/>
    <property type="project" value="UniProtKB-EC"/>
</dbReference>